<dbReference type="PANTHER" id="PTHR10266">
    <property type="entry name" value="CYTOCHROME C1"/>
    <property type="match status" value="1"/>
</dbReference>
<gene>
    <name evidence="10" type="ORF">MGWOODY_Smn3156</name>
</gene>
<evidence type="ECO:0000256" key="7">
    <source>
        <dbReference type="ARBA" id="ARBA00023136"/>
    </source>
</evidence>
<evidence type="ECO:0000256" key="8">
    <source>
        <dbReference type="SAM" id="Phobius"/>
    </source>
</evidence>
<dbReference type="GO" id="GO:0005739">
    <property type="term" value="C:mitochondrion"/>
    <property type="evidence" value="ECO:0007669"/>
    <property type="project" value="GOC"/>
</dbReference>
<dbReference type="GO" id="GO:0046872">
    <property type="term" value="F:metal ion binding"/>
    <property type="evidence" value="ECO:0007669"/>
    <property type="project" value="UniProtKB-KW"/>
</dbReference>
<dbReference type="Pfam" id="PF02167">
    <property type="entry name" value="Cytochrom_C1"/>
    <property type="match status" value="1"/>
</dbReference>
<evidence type="ECO:0000313" key="10">
    <source>
        <dbReference type="EMBL" id="CUS43411.1"/>
    </source>
</evidence>
<name>A0A160TGQ3_9ZZZZ</name>
<evidence type="ECO:0000256" key="1">
    <source>
        <dbReference type="ARBA" id="ARBA00004370"/>
    </source>
</evidence>
<feature type="transmembrane region" description="Helical" evidence="8">
    <location>
        <begin position="254"/>
        <end position="273"/>
    </location>
</feature>
<dbReference type="PRINTS" id="PR00603">
    <property type="entry name" value="CYTOCHROMEC1"/>
</dbReference>
<keyword evidence="4" id="KW-0479">Metal-binding</keyword>
<evidence type="ECO:0000256" key="4">
    <source>
        <dbReference type="ARBA" id="ARBA00022723"/>
    </source>
</evidence>
<evidence type="ECO:0000256" key="5">
    <source>
        <dbReference type="ARBA" id="ARBA00022989"/>
    </source>
</evidence>
<dbReference type="GO" id="GO:0009055">
    <property type="term" value="F:electron transfer activity"/>
    <property type="evidence" value="ECO:0007669"/>
    <property type="project" value="InterPro"/>
</dbReference>
<organism evidence="10">
    <name type="scientific">hydrothermal vent metagenome</name>
    <dbReference type="NCBI Taxonomy" id="652676"/>
    <lineage>
        <taxon>unclassified sequences</taxon>
        <taxon>metagenomes</taxon>
        <taxon>ecological metagenomes</taxon>
    </lineage>
</organism>
<dbReference type="Gene3D" id="1.10.760.10">
    <property type="entry name" value="Cytochrome c-like domain"/>
    <property type="match status" value="1"/>
</dbReference>
<dbReference type="GO" id="GO:0020037">
    <property type="term" value="F:heme binding"/>
    <property type="evidence" value="ECO:0007669"/>
    <property type="project" value="InterPro"/>
</dbReference>
<keyword evidence="2" id="KW-0349">Heme</keyword>
<protein>
    <submittedName>
        <fullName evidence="10">Ubiquinol cytochrome C oxidoreductase,cytochrome C1 subunit</fullName>
    </submittedName>
</protein>
<keyword evidence="5 8" id="KW-1133">Transmembrane helix</keyword>
<evidence type="ECO:0000256" key="6">
    <source>
        <dbReference type="ARBA" id="ARBA00023004"/>
    </source>
</evidence>
<reference evidence="10" key="1">
    <citation type="submission" date="2015-10" db="EMBL/GenBank/DDBJ databases">
        <authorList>
            <person name="Gilbert D.G."/>
        </authorList>
    </citation>
    <scope>NUCLEOTIDE SEQUENCE</scope>
</reference>
<dbReference type="AlphaFoldDB" id="A0A160TGQ3"/>
<evidence type="ECO:0000256" key="2">
    <source>
        <dbReference type="ARBA" id="ARBA00022617"/>
    </source>
</evidence>
<dbReference type="InterPro" id="IPR036909">
    <property type="entry name" value="Cyt_c-like_dom_sf"/>
</dbReference>
<sequence>MVRNLAMLVGAGFVAVLAWALFWTVQSQITDPAPASIETTEWHKHPKELELDSNGWFGNLKNTRQLQRGFQVFKEVCAACHSLHQVSFRDLKQIGYSDAQVKAIANQWVIEQPSINPDTGEPATRKNIPSDRFPSPFANEIAARAANNNAVPPDLSLMTKARHDGPAYIYSLLTGYQAQSAEMIKEFPDVKTPEGLHANPYFATMNIAMPPPLTSEGQVQYLDGTKPTVDQMAKDVAAFLVWTAEPNLTARHSAGFAVVIFLLIFCFLAWGAYQNVWRDIKH</sequence>
<keyword evidence="7 8" id="KW-0472">Membrane</keyword>
<dbReference type="GO" id="GO:0006122">
    <property type="term" value="P:mitochondrial electron transport, ubiquinol to cytochrome c"/>
    <property type="evidence" value="ECO:0007669"/>
    <property type="project" value="TreeGrafter"/>
</dbReference>
<proteinExistence type="predicted"/>
<keyword evidence="3 8" id="KW-0812">Transmembrane</keyword>
<dbReference type="PROSITE" id="PS51007">
    <property type="entry name" value="CYTC"/>
    <property type="match status" value="1"/>
</dbReference>
<comment type="subcellular location">
    <subcellularLocation>
        <location evidence="1">Membrane</location>
    </subcellularLocation>
</comment>
<evidence type="ECO:0000256" key="3">
    <source>
        <dbReference type="ARBA" id="ARBA00022692"/>
    </source>
</evidence>
<feature type="domain" description="Cytochrome c" evidence="9">
    <location>
        <begin position="64"/>
        <end position="173"/>
    </location>
</feature>
<evidence type="ECO:0000259" key="9">
    <source>
        <dbReference type="PROSITE" id="PS51007"/>
    </source>
</evidence>
<accession>A0A160TGQ3</accession>
<dbReference type="PANTHER" id="PTHR10266:SF3">
    <property type="entry name" value="CYTOCHROME C1, HEME PROTEIN, MITOCHONDRIAL"/>
    <property type="match status" value="1"/>
</dbReference>
<dbReference type="InterPro" id="IPR002326">
    <property type="entry name" value="Cyt_c1"/>
</dbReference>
<dbReference type="Gene3D" id="1.20.5.100">
    <property type="entry name" value="Cytochrome c1, transmembrane anchor, C-terminal"/>
    <property type="match status" value="1"/>
</dbReference>
<dbReference type="EMBL" id="CZQE01000048">
    <property type="protein sequence ID" value="CUS43411.1"/>
    <property type="molecule type" value="Genomic_DNA"/>
</dbReference>
<dbReference type="InterPro" id="IPR009056">
    <property type="entry name" value="Cyt_c-like_dom"/>
</dbReference>
<keyword evidence="6" id="KW-0408">Iron</keyword>
<dbReference type="SUPFAM" id="SSF46626">
    <property type="entry name" value="Cytochrome c"/>
    <property type="match status" value="1"/>
</dbReference>
<dbReference type="GO" id="GO:0016020">
    <property type="term" value="C:membrane"/>
    <property type="evidence" value="ECO:0007669"/>
    <property type="project" value="UniProtKB-SubCell"/>
</dbReference>